<sequence length="285" mass="32447">MIYEKSVIPIIESKYTLFTATEKKIADYFLQCDPSMDINIQNVAERLYVSQASISRFAKKCGFVGFREFIFAFLDSVRVKKPNANMITQNVFNTYQDLLNKAYSILDNDQIQRVVRMLVNSKKVIAVGKGSSGYAASEMESRFVRVGLDIDSLTDSDRIRMQSVFLKDGDTVVAFSISGKTEDILFLLKSAHDRGKKTIFFTSADSQSLHEFCDEVVVVASLEYLENGNLISPQFPMLLVLDLVYSEYINIDSVIKSAILEDTVTTLNKKEDDKRFYLSRPDRFR</sequence>
<dbReference type="Pfam" id="PF01380">
    <property type="entry name" value="SIS"/>
    <property type="match status" value="1"/>
</dbReference>
<evidence type="ECO:0000259" key="5">
    <source>
        <dbReference type="PROSITE" id="PS51464"/>
    </source>
</evidence>
<dbReference type="PROSITE" id="PS51464">
    <property type="entry name" value="SIS"/>
    <property type="match status" value="1"/>
</dbReference>
<name>A0A134A0C9_9FIRM</name>
<dbReference type="Pfam" id="PF01418">
    <property type="entry name" value="HTH_6"/>
    <property type="match status" value="1"/>
</dbReference>
<dbReference type="SUPFAM" id="SSF53697">
    <property type="entry name" value="SIS domain"/>
    <property type="match status" value="1"/>
</dbReference>
<dbReference type="GO" id="GO:0003700">
    <property type="term" value="F:DNA-binding transcription factor activity"/>
    <property type="evidence" value="ECO:0007669"/>
    <property type="project" value="InterPro"/>
</dbReference>
<evidence type="ECO:0000256" key="1">
    <source>
        <dbReference type="ARBA" id="ARBA00023015"/>
    </source>
</evidence>
<dbReference type="Proteomes" id="UP000070394">
    <property type="component" value="Unassembled WGS sequence"/>
</dbReference>
<dbReference type="GO" id="GO:0097367">
    <property type="term" value="F:carbohydrate derivative binding"/>
    <property type="evidence" value="ECO:0007669"/>
    <property type="project" value="InterPro"/>
</dbReference>
<dbReference type="CDD" id="cd05013">
    <property type="entry name" value="SIS_RpiR"/>
    <property type="match status" value="1"/>
</dbReference>
<dbReference type="InterPro" id="IPR009057">
    <property type="entry name" value="Homeodomain-like_sf"/>
</dbReference>
<evidence type="ECO:0000313" key="6">
    <source>
        <dbReference type="EMBL" id="KXB61157.1"/>
    </source>
</evidence>
<dbReference type="InterPro" id="IPR047640">
    <property type="entry name" value="RpiR-like"/>
</dbReference>
<evidence type="ECO:0000259" key="4">
    <source>
        <dbReference type="PROSITE" id="PS51071"/>
    </source>
</evidence>
<dbReference type="RefSeq" id="WP_009444569.1">
    <property type="nucleotide sequence ID" value="NZ_KQ959772.1"/>
</dbReference>
<evidence type="ECO:0000256" key="2">
    <source>
        <dbReference type="ARBA" id="ARBA00023125"/>
    </source>
</evidence>
<dbReference type="PATRIC" id="fig|467210.3.peg.97"/>
<dbReference type="InterPro" id="IPR001347">
    <property type="entry name" value="SIS_dom"/>
</dbReference>
<dbReference type="PROSITE" id="PS51071">
    <property type="entry name" value="HTH_RPIR"/>
    <property type="match status" value="1"/>
</dbReference>
<protein>
    <submittedName>
        <fullName evidence="6">Transcriptional regulator, RpiR family</fullName>
    </submittedName>
</protein>
<dbReference type="PANTHER" id="PTHR30514:SF21">
    <property type="entry name" value="RPIR-FAMILY TRANSCRIPTIONAL REGULATOR"/>
    <property type="match status" value="1"/>
</dbReference>
<dbReference type="GO" id="GO:1901135">
    <property type="term" value="P:carbohydrate derivative metabolic process"/>
    <property type="evidence" value="ECO:0007669"/>
    <property type="project" value="InterPro"/>
</dbReference>
<feature type="domain" description="HTH rpiR-type" evidence="4">
    <location>
        <begin position="5"/>
        <end position="80"/>
    </location>
</feature>
<keyword evidence="1" id="KW-0805">Transcription regulation</keyword>
<organism evidence="6 7">
    <name type="scientific">Lachnoanaerobaculum saburreum</name>
    <dbReference type="NCBI Taxonomy" id="467210"/>
    <lineage>
        <taxon>Bacteria</taxon>
        <taxon>Bacillati</taxon>
        <taxon>Bacillota</taxon>
        <taxon>Clostridia</taxon>
        <taxon>Lachnospirales</taxon>
        <taxon>Lachnospiraceae</taxon>
        <taxon>Lachnoanaerobaculum</taxon>
    </lineage>
</organism>
<evidence type="ECO:0000256" key="3">
    <source>
        <dbReference type="ARBA" id="ARBA00023163"/>
    </source>
</evidence>
<dbReference type="SUPFAM" id="SSF46689">
    <property type="entry name" value="Homeodomain-like"/>
    <property type="match status" value="1"/>
</dbReference>
<dbReference type="EMBL" id="LSDA01000002">
    <property type="protein sequence ID" value="KXB61157.1"/>
    <property type="molecule type" value="Genomic_DNA"/>
</dbReference>
<dbReference type="GO" id="GO:0003677">
    <property type="term" value="F:DNA binding"/>
    <property type="evidence" value="ECO:0007669"/>
    <property type="project" value="UniProtKB-KW"/>
</dbReference>
<dbReference type="InterPro" id="IPR046348">
    <property type="entry name" value="SIS_dom_sf"/>
</dbReference>
<keyword evidence="2" id="KW-0238">DNA-binding</keyword>
<dbReference type="PANTHER" id="PTHR30514">
    <property type="entry name" value="GLUCOKINASE"/>
    <property type="match status" value="1"/>
</dbReference>
<keyword evidence="3" id="KW-0804">Transcription</keyword>
<accession>A0A134A0C9</accession>
<reference evidence="7" key="1">
    <citation type="submission" date="2016-01" db="EMBL/GenBank/DDBJ databases">
        <authorList>
            <person name="Mitreva M."/>
            <person name="Pepin K.H."/>
            <person name="Mihindukulasuriya K.A."/>
            <person name="Fulton R."/>
            <person name="Fronick C."/>
            <person name="O'Laughlin M."/>
            <person name="Miner T."/>
            <person name="Herter B."/>
            <person name="Rosa B.A."/>
            <person name="Cordes M."/>
            <person name="Tomlinson C."/>
            <person name="Wollam A."/>
            <person name="Palsikar V.B."/>
            <person name="Mardis E.R."/>
            <person name="Wilson R.K."/>
        </authorList>
    </citation>
    <scope>NUCLEOTIDE SEQUENCE [LARGE SCALE GENOMIC DNA]</scope>
    <source>
        <strain evidence="7">DNF00896</strain>
    </source>
</reference>
<dbReference type="STRING" id="467210.HMPREF1866_00098"/>
<gene>
    <name evidence="6" type="ORF">HMPREF1866_00098</name>
</gene>
<evidence type="ECO:0000313" key="7">
    <source>
        <dbReference type="Proteomes" id="UP000070394"/>
    </source>
</evidence>
<proteinExistence type="predicted"/>
<keyword evidence="7" id="KW-1185">Reference proteome</keyword>
<dbReference type="InterPro" id="IPR036388">
    <property type="entry name" value="WH-like_DNA-bd_sf"/>
</dbReference>
<dbReference type="Gene3D" id="3.40.50.10490">
    <property type="entry name" value="Glucose-6-phosphate isomerase like protein, domain 1"/>
    <property type="match status" value="1"/>
</dbReference>
<comment type="caution">
    <text evidence="6">The sequence shown here is derived from an EMBL/GenBank/DDBJ whole genome shotgun (WGS) entry which is preliminary data.</text>
</comment>
<feature type="domain" description="SIS" evidence="5">
    <location>
        <begin position="114"/>
        <end position="254"/>
    </location>
</feature>
<dbReference type="InterPro" id="IPR035472">
    <property type="entry name" value="RpiR-like_SIS"/>
</dbReference>
<dbReference type="AlphaFoldDB" id="A0A134A0C9"/>
<dbReference type="Gene3D" id="1.10.10.10">
    <property type="entry name" value="Winged helix-like DNA-binding domain superfamily/Winged helix DNA-binding domain"/>
    <property type="match status" value="1"/>
</dbReference>
<dbReference type="InterPro" id="IPR000281">
    <property type="entry name" value="HTH_RpiR"/>
</dbReference>
<dbReference type="OrthoDB" id="9762536at2"/>